<evidence type="ECO:0000256" key="1">
    <source>
        <dbReference type="SAM" id="Phobius"/>
    </source>
</evidence>
<evidence type="ECO:0000313" key="2">
    <source>
        <dbReference type="EMBL" id="BBZ15633.1"/>
    </source>
</evidence>
<evidence type="ECO:0000313" key="3">
    <source>
        <dbReference type="Proteomes" id="UP000467379"/>
    </source>
</evidence>
<keyword evidence="3" id="KW-1185">Reference proteome</keyword>
<dbReference type="Proteomes" id="UP000467379">
    <property type="component" value="Plasmid pJCM12687"/>
</dbReference>
<keyword evidence="1" id="KW-1133">Transmembrane helix</keyword>
<feature type="transmembrane region" description="Helical" evidence="1">
    <location>
        <begin position="28"/>
        <end position="48"/>
    </location>
</feature>
<dbReference type="EMBL" id="AP022607">
    <property type="protein sequence ID" value="BBZ15633.1"/>
    <property type="molecule type" value="Genomic_DNA"/>
</dbReference>
<name>A0ABM7KWT5_9MYCO</name>
<keyword evidence="2" id="KW-0614">Plasmid</keyword>
<proteinExistence type="predicted"/>
<reference evidence="2 3" key="1">
    <citation type="journal article" date="2019" name="Emerg. Microbes Infect.">
        <title>Comprehensive subspecies identification of 175 nontuberculous mycobacteria species based on 7547 genomic profiles.</title>
        <authorList>
            <person name="Matsumoto Y."/>
            <person name="Kinjo T."/>
            <person name="Motooka D."/>
            <person name="Nabeya D."/>
            <person name="Jung N."/>
            <person name="Uechi K."/>
            <person name="Horii T."/>
            <person name="Iida T."/>
            <person name="Fujita J."/>
            <person name="Nakamura S."/>
        </authorList>
    </citation>
    <scope>NUCLEOTIDE SEQUENCE [LARGE SCALE GENOMIC DNA]</scope>
    <source>
        <strain evidence="2 3">JCM 12687</strain>
        <plasmid evidence="2">pJCM12687</plasmid>
    </source>
</reference>
<protein>
    <submittedName>
        <fullName evidence="2">Uncharacterized protein</fullName>
    </submittedName>
</protein>
<keyword evidence="1" id="KW-0472">Membrane</keyword>
<accession>A0ABM7KWT5</accession>
<keyword evidence="1" id="KW-0812">Transmembrane</keyword>
<geneLocation type="plasmid" evidence="2 3">
    <name>pJCM12687</name>
</geneLocation>
<sequence length="57" mass="6179">MMAGLLGMRTDPFQEPSHWTWSIGQQTVAVIVFGAVALVGFAVFAGLARRWGSPYPV</sequence>
<organism evidence="2 3">
    <name type="scientific">Mycobacterium branderi</name>
    <dbReference type="NCBI Taxonomy" id="43348"/>
    <lineage>
        <taxon>Bacteria</taxon>
        <taxon>Bacillati</taxon>
        <taxon>Actinomycetota</taxon>
        <taxon>Actinomycetes</taxon>
        <taxon>Mycobacteriales</taxon>
        <taxon>Mycobacteriaceae</taxon>
        <taxon>Mycobacterium</taxon>
    </lineage>
</organism>
<gene>
    <name evidence="2" type="ORF">MBRA_58280</name>
</gene>